<dbReference type="Pfam" id="PF12937">
    <property type="entry name" value="F-box-like"/>
    <property type="match status" value="2"/>
</dbReference>
<dbReference type="SMART" id="SM00256">
    <property type="entry name" value="FBOX"/>
    <property type="match status" value="2"/>
</dbReference>
<evidence type="ECO:0000259" key="4">
    <source>
        <dbReference type="PROSITE" id="PS50181"/>
    </source>
</evidence>
<feature type="transmembrane region" description="Helical" evidence="3">
    <location>
        <begin position="593"/>
        <end position="618"/>
    </location>
</feature>
<feature type="transmembrane region" description="Helical" evidence="3">
    <location>
        <begin position="444"/>
        <end position="465"/>
    </location>
</feature>
<keyword evidence="3" id="KW-0812">Transmembrane</keyword>
<gene>
    <name evidence="5" type="ORF">M0811_08750</name>
</gene>
<evidence type="ECO:0000313" key="5">
    <source>
        <dbReference type="EMBL" id="KAJ5073342.1"/>
    </source>
</evidence>
<feature type="compositionally biased region" description="Low complexity" evidence="2">
    <location>
        <begin position="806"/>
        <end position="821"/>
    </location>
</feature>
<dbReference type="SUPFAM" id="SSF81383">
    <property type="entry name" value="F-box domain"/>
    <property type="match status" value="2"/>
</dbReference>
<feature type="transmembrane region" description="Helical" evidence="3">
    <location>
        <begin position="477"/>
        <end position="503"/>
    </location>
</feature>
<dbReference type="Proteomes" id="UP001149090">
    <property type="component" value="Unassembled WGS sequence"/>
</dbReference>
<evidence type="ECO:0000256" key="2">
    <source>
        <dbReference type="SAM" id="MobiDB-lite"/>
    </source>
</evidence>
<dbReference type="GO" id="GO:0019005">
    <property type="term" value="C:SCF ubiquitin ligase complex"/>
    <property type="evidence" value="ECO:0007669"/>
    <property type="project" value="TreeGrafter"/>
</dbReference>
<dbReference type="InterPro" id="IPR001810">
    <property type="entry name" value="F-box_dom"/>
</dbReference>
<feature type="transmembrane region" description="Helical" evidence="3">
    <location>
        <begin position="515"/>
        <end position="539"/>
    </location>
</feature>
<feature type="transmembrane region" description="Helical" evidence="3">
    <location>
        <begin position="560"/>
        <end position="581"/>
    </location>
</feature>
<dbReference type="PROSITE" id="PS50181">
    <property type="entry name" value="FBOX"/>
    <property type="match status" value="2"/>
</dbReference>
<feature type="region of interest" description="Disordered" evidence="2">
    <location>
        <begin position="787"/>
        <end position="855"/>
    </location>
</feature>
<protein>
    <submittedName>
        <fullName evidence="5">F-box only protein</fullName>
    </submittedName>
</protein>
<keyword evidence="3" id="KW-0472">Membrane</keyword>
<feature type="compositionally biased region" description="Basic and acidic residues" evidence="2">
    <location>
        <begin position="787"/>
        <end position="804"/>
    </location>
</feature>
<dbReference type="InterPro" id="IPR039588">
    <property type="entry name" value="FBXO4"/>
</dbReference>
<feature type="transmembrane region" description="Helical" evidence="3">
    <location>
        <begin position="354"/>
        <end position="373"/>
    </location>
</feature>
<dbReference type="GO" id="GO:0031146">
    <property type="term" value="P:SCF-dependent proteasomal ubiquitin-dependent protein catabolic process"/>
    <property type="evidence" value="ECO:0007669"/>
    <property type="project" value="InterPro"/>
</dbReference>
<organism evidence="5 6">
    <name type="scientific">Anaeramoeba ignava</name>
    <name type="common">Anaerobic marine amoeba</name>
    <dbReference type="NCBI Taxonomy" id="1746090"/>
    <lineage>
        <taxon>Eukaryota</taxon>
        <taxon>Metamonada</taxon>
        <taxon>Anaeramoebidae</taxon>
        <taxon>Anaeramoeba</taxon>
    </lineage>
</organism>
<accession>A0A9Q0LIA6</accession>
<evidence type="ECO:0000313" key="6">
    <source>
        <dbReference type="Proteomes" id="UP001149090"/>
    </source>
</evidence>
<feature type="compositionally biased region" description="Polar residues" evidence="2">
    <location>
        <begin position="844"/>
        <end position="855"/>
    </location>
</feature>
<evidence type="ECO:0000256" key="1">
    <source>
        <dbReference type="SAM" id="Coils"/>
    </source>
</evidence>
<keyword evidence="3" id="KW-1133">Transmembrane helix</keyword>
<dbReference type="EMBL" id="JAPDFW010000075">
    <property type="protein sequence ID" value="KAJ5073342.1"/>
    <property type="molecule type" value="Genomic_DNA"/>
</dbReference>
<dbReference type="OrthoDB" id="3219396at2759"/>
<sequence length="855" mass="103652">MNSNQNKPLYYYEIIQIYLHLHYTTFINQIYPTSKANKMINYLEKYTQKNQYEIEEFTNKNVDLYSNINLDFIEKENEIEIENKREIEIEIEKEKREDENEDYFEWLPEEIILMIFEYFDKPSHLCICEATCSQFQRISNEPILWRNVLRKNAPFLDFLILAGSSYRYQTTVSCYFNFDGVIGICKYFEEEYERLLEQQKEEIYFDKKEEEIEKEKEKEKKPITDINDPNYDPLLDPNNPIYDPFYDQNNDSNDTFYHPNYRYNINPQNKDLKSKLYPKIKHDKYQQYFKENLQINQEVVDLIENNPKKLIVQQINKFESAYRVIKRDYKFYDSNPNPINSEKIDKALKIFEEGAIPILFSLSFLITIILSMLKLDLIIETNYVYIFLPVEIFFCCLLYIGFCFYLKRTNRHTYHFTISMIISIISTIIFLILLSIKLEYSNSFPWFIILIPHLTSFGAWIYFPVTIYRKIRDEEDYLINIIISYILIFHIPITIFMILFILYKQNISGITQNSIFIPLFIIDILPTALFIFWPIYLRYCRKHTDSWKSVRNLPSSYNSYLKINFISLFIYQIPMLILFIQELLIYLKLNQKIFIEWITVSIPSIITLGGILLFGTILEVKYIKRRHLYETSRYQRNINRNPNFIEEFADKNIDLYSDINLNFIENKTEKEKEEDEDENESYFDWLPEELILMIFEYFDKPSHLCICEATCSQFQRISNEPILWRNVLRKNAPFLDFVFITSYTYRYQTTRSFNFGFRGVIGICKYFEEEYERLLEQQKEEIYFDKKEEEKEKEKEKEEQKKPITDPNDPNYDPLLDPNNPIYDPFYDQNKNQNDTFYHPNYRYNINPQNKDLKI</sequence>
<proteinExistence type="predicted"/>
<feature type="domain" description="F-box" evidence="4">
    <location>
        <begin position="101"/>
        <end position="148"/>
    </location>
</feature>
<dbReference type="GO" id="GO:0000209">
    <property type="term" value="P:protein polyubiquitination"/>
    <property type="evidence" value="ECO:0007669"/>
    <property type="project" value="TreeGrafter"/>
</dbReference>
<dbReference type="PANTHER" id="PTHR16008">
    <property type="entry name" value="F-BOX ONLY PROTEIN 4"/>
    <property type="match status" value="1"/>
</dbReference>
<feature type="transmembrane region" description="Helical" evidence="3">
    <location>
        <begin position="385"/>
        <end position="406"/>
    </location>
</feature>
<feature type="domain" description="F-box" evidence="4">
    <location>
        <begin position="680"/>
        <end position="727"/>
    </location>
</feature>
<name>A0A9Q0LIA6_ANAIG</name>
<feature type="coiled-coil region" evidence="1">
    <location>
        <begin position="70"/>
        <end position="101"/>
    </location>
</feature>
<keyword evidence="1" id="KW-0175">Coiled coil</keyword>
<keyword evidence="6" id="KW-1185">Reference proteome</keyword>
<dbReference type="Gene3D" id="1.20.1280.50">
    <property type="match status" value="2"/>
</dbReference>
<feature type="transmembrane region" description="Helical" evidence="3">
    <location>
        <begin position="418"/>
        <end position="438"/>
    </location>
</feature>
<dbReference type="PANTHER" id="PTHR16008:SF4">
    <property type="entry name" value="F-BOX ONLY PROTEIN 4"/>
    <property type="match status" value="1"/>
</dbReference>
<reference evidence="5" key="1">
    <citation type="submission" date="2022-10" db="EMBL/GenBank/DDBJ databases">
        <title>Novel sulphate-reducing endosymbionts in the free-living metamonad Anaeramoeba.</title>
        <authorList>
            <person name="Jerlstrom-Hultqvist J."/>
            <person name="Cepicka I."/>
            <person name="Gallot-Lavallee L."/>
            <person name="Salas-Leiva D."/>
            <person name="Curtis B.A."/>
            <person name="Zahonova K."/>
            <person name="Pipaliya S."/>
            <person name="Dacks J."/>
            <person name="Roger A.J."/>
        </authorList>
    </citation>
    <scope>NUCLEOTIDE SEQUENCE</scope>
    <source>
        <strain evidence="5">BMAN</strain>
    </source>
</reference>
<evidence type="ECO:0000256" key="3">
    <source>
        <dbReference type="SAM" id="Phobius"/>
    </source>
</evidence>
<comment type="caution">
    <text evidence="5">The sequence shown here is derived from an EMBL/GenBank/DDBJ whole genome shotgun (WGS) entry which is preliminary data.</text>
</comment>
<dbReference type="InterPro" id="IPR036047">
    <property type="entry name" value="F-box-like_dom_sf"/>
</dbReference>
<dbReference type="AlphaFoldDB" id="A0A9Q0LIA6"/>